<dbReference type="RefSeq" id="WP_003681040.1">
    <property type="nucleotide sequence ID" value="NZ_ACEN01000080.1"/>
</dbReference>
<proteinExistence type="predicted"/>
<comment type="caution">
    <text evidence="1">The sequence shown here is derived from an EMBL/GenBank/DDBJ whole genome shotgun (WGS) entry which is preliminary data.</text>
</comment>
<gene>
    <name evidence="1" type="ORF">NEIFLAOT_01775</name>
</gene>
<dbReference type="eggNOG" id="ENOG502ZDUC">
    <property type="taxonomic scope" value="Bacteria"/>
</dbReference>
<keyword evidence="2" id="KW-1185">Reference proteome</keyword>
<evidence type="ECO:0000313" key="1">
    <source>
        <dbReference type="EMBL" id="EEG33209.1"/>
    </source>
</evidence>
<name>C0EP85_NEIFL</name>
<dbReference type="AlphaFoldDB" id="C0EP85"/>
<dbReference type="EMBL" id="ACEN01000080">
    <property type="protein sequence ID" value="EEG33209.1"/>
    <property type="molecule type" value="Genomic_DNA"/>
</dbReference>
<dbReference type="Proteomes" id="UP000004457">
    <property type="component" value="Unassembled WGS sequence"/>
</dbReference>
<evidence type="ECO:0000313" key="2">
    <source>
        <dbReference type="Proteomes" id="UP000004457"/>
    </source>
</evidence>
<protein>
    <submittedName>
        <fullName evidence="1">Uncharacterized protein</fullName>
    </submittedName>
</protein>
<sequence length="234" mass="26341">MISNFGATDAQIKTFLTTYEQANIRAAAHAAGIDIIQATMIARHSGVLRITEAAIVNSKAGETGRVGEEIFQDIFPDAVNANLAIRRNMPRYDFLLNGVKIDIKTTALSESGRGQKRKIRLRCDNKLETDIFVIFAKADQTADIKDKSAYRHVFIIPSLALINHRKIEIVEDVLHGSGKAWSEYLYPIEKLKEKIGMLTAYPELLSIPDELKETVKANDKLKSTICKNRRWRNK</sequence>
<accession>C0EP85</accession>
<organism evidence="1 2">
    <name type="scientific">Neisseria flavescens NRL30031/H210</name>
    <dbReference type="NCBI Taxonomy" id="546264"/>
    <lineage>
        <taxon>Bacteria</taxon>
        <taxon>Pseudomonadati</taxon>
        <taxon>Pseudomonadota</taxon>
        <taxon>Betaproteobacteria</taxon>
        <taxon>Neisseriales</taxon>
        <taxon>Neisseriaceae</taxon>
        <taxon>Neisseria</taxon>
    </lineage>
</organism>
<reference evidence="1 2" key="1">
    <citation type="submission" date="2009-01" db="EMBL/GenBank/DDBJ databases">
        <authorList>
            <person name="Fulton L."/>
            <person name="Clifton S."/>
            <person name="Chinwalla A.T."/>
            <person name="Mitreva M."/>
            <person name="Sodergren E."/>
            <person name="Weinstock G."/>
            <person name="Clifton S."/>
            <person name="Dooling D.J."/>
            <person name="Fulton B."/>
            <person name="Minx P."/>
            <person name="Pepin K.H."/>
            <person name="Johnson M."/>
            <person name="Bhonagiri V."/>
            <person name="Nash W.E."/>
            <person name="Mardis E.R."/>
            <person name="Wilson R.K."/>
        </authorList>
    </citation>
    <scope>NUCLEOTIDE SEQUENCE [LARGE SCALE GENOMIC DNA]</scope>
    <source>
        <strain evidence="1 2">NRL30031/H210</strain>
    </source>
</reference>